<feature type="compositionally biased region" description="Pro residues" evidence="1">
    <location>
        <begin position="255"/>
        <end position="265"/>
    </location>
</feature>
<feature type="region of interest" description="Disordered" evidence="1">
    <location>
        <begin position="226"/>
        <end position="291"/>
    </location>
</feature>
<organism evidence="3 4">
    <name type="scientific">Orchesella dallaii</name>
    <dbReference type="NCBI Taxonomy" id="48710"/>
    <lineage>
        <taxon>Eukaryota</taxon>
        <taxon>Metazoa</taxon>
        <taxon>Ecdysozoa</taxon>
        <taxon>Arthropoda</taxon>
        <taxon>Hexapoda</taxon>
        <taxon>Collembola</taxon>
        <taxon>Entomobryomorpha</taxon>
        <taxon>Entomobryoidea</taxon>
        <taxon>Orchesellidae</taxon>
        <taxon>Orchesellinae</taxon>
        <taxon>Orchesella</taxon>
    </lineage>
</organism>
<comment type="caution">
    <text evidence="3">The sequence shown here is derived from an EMBL/GenBank/DDBJ whole genome shotgun (WGS) entry which is preliminary data.</text>
</comment>
<feature type="chain" id="PRO_5046341391" description="WAP domain-containing protein" evidence="2">
    <location>
        <begin position="23"/>
        <end position="367"/>
    </location>
</feature>
<evidence type="ECO:0000313" key="3">
    <source>
        <dbReference type="EMBL" id="CAL8118372.1"/>
    </source>
</evidence>
<keyword evidence="4" id="KW-1185">Reference proteome</keyword>
<keyword evidence="2" id="KW-0732">Signal</keyword>
<evidence type="ECO:0008006" key="5">
    <source>
        <dbReference type="Google" id="ProtNLM"/>
    </source>
</evidence>
<dbReference type="EMBL" id="CAXLJM020000057">
    <property type="protein sequence ID" value="CAL8118372.1"/>
    <property type="molecule type" value="Genomic_DNA"/>
</dbReference>
<evidence type="ECO:0000256" key="1">
    <source>
        <dbReference type="SAM" id="MobiDB-lite"/>
    </source>
</evidence>
<feature type="compositionally biased region" description="Low complexity" evidence="1">
    <location>
        <begin position="243"/>
        <end position="254"/>
    </location>
</feature>
<sequence>MDCLKTLVFVAQLAMLAVVSNAQGDMCGMATPDPMKTCISVRLPWNPQPLYFCTEKAKFRYRNQCQNRFPTHCGVDTLRQDVLMIATPWDCCPLVSYPDSCVNQQCPPPPHERKCQVMEPSPNEPFQCCNSYFCEENVTPETCHFKRLEPNCNTPPQGKMNCIAFVDPYGCCPKFQCDGDGRPGHCPAQVEAMNFQNRFNATNNMMMMGPGGHMMMPHPPMGIGFGPGGPANMGGGGAPPPQAGMAPQAAAQESAPPPPPPPPAPEGDAAPPAERIGGGSGAGSGGVSQDTTGLSVKAQGFIGFPQPQNQIACIGDFNCPGVLKCCSHDMNVYVMDGRYVFRNRNPTYGYCIEPAKDSTTKRNNELM</sequence>
<evidence type="ECO:0000256" key="2">
    <source>
        <dbReference type="SAM" id="SignalP"/>
    </source>
</evidence>
<evidence type="ECO:0000313" key="4">
    <source>
        <dbReference type="Proteomes" id="UP001642540"/>
    </source>
</evidence>
<gene>
    <name evidence="3" type="ORF">ODALV1_LOCUS18106</name>
</gene>
<name>A0ABP1R2Y8_9HEXA</name>
<feature type="compositionally biased region" description="Gly residues" evidence="1">
    <location>
        <begin position="276"/>
        <end position="286"/>
    </location>
</feature>
<feature type="compositionally biased region" description="Gly residues" evidence="1">
    <location>
        <begin position="226"/>
        <end position="237"/>
    </location>
</feature>
<feature type="signal peptide" evidence="2">
    <location>
        <begin position="1"/>
        <end position="22"/>
    </location>
</feature>
<dbReference type="Proteomes" id="UP001642540">
    <property type="component" value="Unassembled WGS sequence"/>
</dbReference>
<accession>A0ABP1R2Y8</accession>
<reference evidence="3 4" key="1">
    <citation type="submission" date="2024-08" db="EMBL/GenBank/DDBJ databases">
        <authorList>
            <person name="Cucini C."/>
            <person name="Frati F."/>
        </authorList>
    </citation>
    <scope>NUCLEOTIDE SEQUENCE [LARGE SCALE GENOMIC DNA]</scope>
</reference>
<proteinExistence type="predicted"/>
<protein>
    <recommendedName>
        <fullName evidence="5">WAP domain-containing protein</fullName>
    </recommendedName>
</protein>